<evidence type="ECO:0000313" key="1">
    <source>
        <dbReference type="EMBL" id="RRD03206.1"/>
    </source>
</evidence>
<accession>A0A3P1T303</accession>
<protein>
    <submittedName>
        <fullName evidence="1">Uncharacterized protein</fullName>
    </submittedName>
</protein>
<dbReference type="AlphaFoldDB" id="A0A3P1T303"/>
<proteinExistence type="predicted"/>
<dbReference type="EMBL" id="RQZG01000025">
    <property type="protein sequence ID" value="RRD03206.1"/>
    <property type="molecule type" value="Genomic_DNA"/>
</dbReference>
<dbReference type="OrthoDB" id="9924644at2"/>
<comment type="caution">
    <text evidence="1">The sequence shown here is derived from an EMBL/GenBank/DDBJ whole genome shotgun (WGS) entry which is preliminary data.</text>
</comment>
<gene>
    <name evidence="1" type="ORF">EII34_14965</name>
</gene>
<dbReference type="Proteomes" id="UP000280819">
    <property type="component" value="Unassembled WGS sequence"/>
</dbReference>
<organism evidence="1 2">
    <name type="scientific">Arachnia propionica</name>
    <dbReference type="NCBI Taxonomy" id="1750"/>
    <lineage>
        <taxon>Bacteria</taxon>
        <taxon>Bacillati</taxon>
        <taxon>Actinomycetota</taxon>
        <taxon>Actinomycetes</taxon>
        <taxon>Propionibacteriales</taxon>
        <taxon>Propionibacteriaceae</taxon>
        <taxon>Arachnia</taxon>
    </lineage>
</organism>
<reference evidence="1 2" key="1">
    <citation type="submission" date="2018-11" db="EMBL/GenBank/DDBJ databases">
        <title>Genomes From Bacteria Associated with the Canine Oral Cavity: a Test Case for Automated Genome-Based Taxonomic Assignment.</title>
        <authorList>
            <person name="Coil D.A."/>
            <person name="Jospin G."/>
            <person name="Darling A.E."/>
            <person name="Wallis C."/>
            <person name="Davis I.J."/>
            <person name="Harris S."/>
            <person name="Eisen J.A."/>
            <person name="Holcombe L.J."/>
            <person name="O'Flynn C."/>
        </authorList>
    </citation>
    <scope>NUCLEOTIDE SEQUENCE [LARGE SCALE GENOMIC DNA]</scope>
    <source>
        <strain evidence="1 2">OH887_COT-365</strain>
    </source>
</reference>
<sequence length="109" mass="12134">MYDYNDLVAEYLDLTERIASLVERRDQITGILRTLDQGKHDFATGTVTVGRPSRRFSADEAAKVLPPKVLQDCTEQVVTASRAKQILSPVLYELCSPEVGAARVTIKPR</sequence>
<evidence type="ECO:0000313" key="2">
    <source>
        <dbReference type="Proteomes" id="UP000280819"/>
    </source>
</evidence>
<name>A0A3P1T303_9ACTN</name>
<dbReference type="RefSeq" id="WP_124845974.1">
    <property type="nucleotide sequence ID" value="NZ_RQZG01000025.1"/>
</dbReference>